<dbReference type="AlphaFoldDB" id="A0A1T4W5K7"/>
<dbReference type="EMBL" id="FUYB01000003">
    <property type="protein sequence ID" value="SKA72328.1"/>
    <property type="molecule type" value="Genomic_DNA"/>
</dbReference>
<accession>A0A1T4W5K7</accession>
<evidence type="ECO:0000313" key="2">
    <source>
        <dbReference type="Proteomes" id="UP000190460"/>
    </source>
</evidence>
<organism evidence="1 2">
    <name type="scientific">Thiothrix eikelboomii</name>
    <dbReference type="NCBI Taxonomy" id="92487"/>
    <lineage>
        <taxon>Bacteria</taxon>
        <taxon>Pseudomonadati</taxon>
        <taxon>Pseudomonadota</taxon>
        <taxon>Gammaproteobacteria</taxon>
        <taxon>Thiotrichales</taxon>
        <taxon>Thiotrichaceae</taxon>
        <taxon>Thiothrix</taxon>
    </lineage>
</organism>
<protein>
    <submittedName>
        <fullName evidence="1">Uncharacterized protein</fullName>
    </submittedName>
</protein>
<evidence type="ECO:0000313" key="1">
    <source>
        <dbReference type="EMBL" id="SKA72328.1"/>
    </source>
</evidence>
<dbReference type="RefSeq" id="WP_143594256.1">
    <property type="nucleotide sequence ID" value="NZ_FUYB01000003.1"/>
</dbReference>
<name>A0A1T4W5K7_9GAMM</name>
<dbReference type="STRING" id="92487.SAMN02745130_01034"/>
<proteinExistence type="predicted"/>
<gene>
    <name evidence="1" type="ORF">SAMN02745130_01034</name>
</gene>
<dbReference type="OrthoDB" id="79831at2"/>
<sequence length="183" mass="20328">MRRMILTPAINLAYAYPTAATSAVGFDSLKMTKGASAPKLSLGAFFSPKGFLFGGMQWEAFGLAGFLWRRSVNPLYAVAIIFDRIGQRLVITKPLETPIMNVFTVRSSATLLELAEQARIRTIQTYTLAETINSLADTHDDLQDYQRYSTVTNLMWILQDLLEQQMDVSELLSKAVKRGGGVL</sequence>
<dbReference type="Proteomes" id="UP000190460">
    <property type="component" value="Unassembled WGS sequence"/>
</dbReference>
<reference evidence="2" key="1">
    <citation type="submission" date="2017-02" db="EMBL/GenBank/DDBJ databases">
        <authorList>
            <person name="Varghese N."/>
            <person name="Submissions S."/>
        </authorList>
    </citation>
    <scope>NUCLEOTIDE SEQUENCE [LARGE SCALE GENOMIC DNA]</scope>
    <source>
        <strain evidence="2">ATCC 49788</strain>
    </source>
</reference>
<keyword evidence="2" id="KW-1185">Reference proteome</keyword>